<keyword evidence="3" id="KW-1185">Reference proteome</keyword>
<name>A0A151XA57_9HYME</name>
<evidence type="ECO:0000313" key="2">
    <source>
        <dbReference type="EMBL" id="KYQ57256.1"/>
    </source>
</evidence>
<feature type="non-terminal residue" evidence="2">
    <location>
        <position position="1"/>
    </location>
</feature>
<accession>A0A151XA57</accession>
<proteinExistence type="predicted"/>
<feature type="region of interest" description="Disordered" evidence="1">
    <location>
        <begin position="22"/>
        <end position="41"/>
    </location>
</feature>
<sequence>VDHIRSVGIRACLSTILSPVLEESPRSQGSEAEDGRARPKSRDLVDGIIGCTPRNAHECVSSVIVGVSLAPYLPAPKPETRISEDVPSDSFIRRELNAHLLLKHVGFMARRGLDFLISELLPR</sequence>
<reference evidence="2 3" key="1">
    <citation type="submission" date="2015-09" db="EMBL/GenBank/DDBJ databases">
        <title>Trachymyrmex zeteki WGS genome.</title>
        <authorList>
            <person name="Nygaard S."/>
            <person name="Hu H."/>
            <person name="Boomsma J."/>
            <person name="Zhang G."/>
        </authorList>
    </citation>
    <scope>NUCLEOTIDE SEQUENCE [LARGE SCALE GENOMIC DNA]</scope>
    <source>
        <strain evidence="2">Tzet28-1</strain>
        <tissue evidence="2">Whole body</tissue>
    </source>
</reference>
<evidence type="ECO:0000313" key="3">
    <source>
        <dbReference type="Proteomes" id="UP000075809"/>
    </source>
</evidence>
<organism evidence="2 3">
    <name type="scientific">Mycetomoellerius zeteki</name>
    <dbReference type="NCBI Taxonomy" id="64791"/>
    <lineage>
        <taxon>Eukaryota</taxon>
        <taxon>Metazoa</taxon>
        <taxon>Ecdysozoa</taxon>
        <taxon>Arthropoda</taxon>
        <taxon>Hexapoda</taxon>
        <taxon>Insecta</taxon>
        <taxon>Pterygota</taxon>
        <taxon>Neoptera</taxon>
        <taxon>Endopterygota</taxon>
        <taxon>Hymenoptera</taxon>
        <taxon>Apocrita</taxon>
        <taxon>Aculeata</taxon>
        <taxon>Formicoidea</taxon>
        <taxon>Formicidae</taxon>
        <taxon>Myrmicinae</taxon>
        <taxon>Mycetomoellerius</taxon>
    </lineage>
</organism>
<gene>
    <name evidence="2" type="ORF">ALC60_03778</name>
</gene>
<evidence type="ECO:0000256" key="1">
    <source>
        <dbReference type="SAM" id="MobiDB-lite"/>
    </source>
</evidence>
<dbReference type="Proteomes" id="UP000075809">
    <property type="component" value="Unassembled WGS sequence"/>
</dbReference>
<dbReference type="EMBL" id="KQ982351">
    <property type="protein sequence ID" value="KYQ57256.1"/>
    <property type="molecule type" value="Genomic_DNA"/>
</dbReference>
<protein>
    <submittedName>
        <fullName evidence="2">Uncharacterized protein</fullName>
    </submittedName>
</protein>
<dbReference type="AlphaFoldDB" id="A0A151XA57"/>